<reference evidence="1 2" key="1">
    <citation type="submission" date="2016-05" db="EMBL/GenBank/DDBJ databases">
        <title>A degradative enzymes factory behind the ericoid mycorrhizal symbiosis.</title>
        <authorList>
            <consortium name="DOE Joint Genome Institute"/>
            <person name="Martino E."/>
            <person name="Morin E."/>
            <person name="Grelet G."/>
            <person name="Kuo A."/>
            <person name="Kohler A."/>
            <person name="Daghino S."/>
            <person name="Barry K."/>
            <person name="Choi C."/>
            <person name="Cichocki N."/>
            <person name="Clum A."/>
            <person name="Copeland A."/>
            <person name="Hainaut M."/>
            <person name="Haridas S."/>
            <person name="Labutti K."/>
            <person name="Lindquist E."/>
            <person name="Lipzen A."/>
            <person name="Khouja H.-R."/>
            <person name="Murat C."/>
            <person name="Ohm R."/>
            <person name="Olson A."/>
            <person name="Spatafora J."/>
            <person name="Veneault-Fourrey C."/>
            <person name="Henrissat B."/>
            <person name="Grigoriev I."/>
            <person name="Martin F."/>
            <person name="Perotto S."/>
        </authorList>
    </citation>
    <scope>NUCLEOTIDE SEQUENCE [LARGE SCALE GENOMIC DNA]</scope>
    <source>
        <strain evidence="1 2">UAMH 7357</strain>
    </source>
</reference>
<gene>
    <name evidence="1" type="ORF">NA56DRAFT_655141</name>
</gene>
<dbReference type="Proteomes" id="UP000235672">
    <property type="component" value="Unassembled WGS sequence"/>
</dbReference>
<evidence type="ECO:0000313" key="1">
    <source>
        <dbReference type="EMBL" id="PMD25702.1"/>
    </source>
</evidence>
<keyword evidence="2" id="KW-1185">Reference proteome</keyword>
<sequence>MVQCTWPPWLLQSYGAWQRGSSEHGSEGAVPTGAVEHRTIEARLAVLHSKNDMSLKHGCTNYSSTRANPQTTIPQRMVVPWLPVVRVRGLVPVMNTKPKKLQTRTTLTASIPLSAFGESAQVFPAAWILGLDVLDSWRGRLLEIGVIMTSGVLTLESERNKPPASRIRLLFERDPSTWPSIRESHAPGSFGEGVPMLANIRTCGLISEKLELFLKSRFSIQKPALDFASPFAPQIFQAFKAQLISSNVWSDTLAQKKAPR</sequence>
<accession>A0A2J6QHG5</accession>
<organism evidence="1 2">
    <name type="scientific">Hyaloscypha hepaticicola</name>
    <dbReference type="NCBI Taxonomy" id="2082293"/>
    <lineage>
        <taxon>Eukaryota</taxon>
        <taxon>Fungi</taxon>
        <taxon>Dikarya</taxon>
        <taxon>Ascomycota</taxon>
        <taxon>Pezizomycotina</taxon>
        <taxon>Leotiomycetes</taxon>
        <taxon>Helotiales</taxon>
        <taxon>Hyaloscyphaceae</taxon>
        <taxon>Hyaloscypha</taxon>
    </lineage>
</organism>
<name>A0A2J6QHG5_9HELO</name>
<dbReference type="EMBL" id="KZ613469">
    <property type="protein sequence ID" value="PMD25702.1"/>
    <property type="molecule type" value="Genomic_DNA"/>
</dbReference>
<proteinExistence type="predicted"/>
<evidence type="ECO:0000313" key="2">
    <source>
        <dbReference type="Proteomes" id="UP000235672"/>
    </source>
</evidence>
<protein>
    <submittedName>
        <fullName evidence="1">Uncharacterized protein</fullName>
    </submittedName>
</protein>
<dbReference type="AlphaFoldDB" id="A0A2J6QHG5"/>